<keyword evidence="1" id="KW-0812">Transmembrane</keyword>
<comment type="caution">
    <text evidence="2">The sequence shown here is derived from an EMBL/GenBank/DDBJ whole genome shotgun (WGS) entry which is preliminary data.</text>
</comment>
<proteinExistence type="predicted"/>
<gene>
    <name evidence="2" type="ORF">H9763_07555</name>
</gene>
<name>A0A9D2MR20_9FIRM</name>
<sequence>MDRMEVFMIALEIMWKGMLGIFTASLVILLVVLIMSRLTGRKKEN</sequence>
<evidence type="ECO:0000313" key="3">
    <source>
        <dbReference type="Proteomes" id="UP000886883"/>
    </source>
</evidence>
<reference evidence="2" key="2">
    <citation type="submission" date="2021-04" db="EMBL/GenBank/DDBJ databases">
        <authorList>
            <person name="Gilroy R."/>
        </authorList>
    </citation>
    <scope>NUCLEOTIDE SEQUENCE</scope>
    <source>
        <strain evidence="2">USAMLcec3-2134</strain>
    </source>
</reference>
<evidence type="ECO:0008006" key="4">
    <source>
        <dbReference type="Google" id="ProtNLM"/>
    </source>
</evidence>
<keyword evidence="1" id="KW-0472">Membrane</keyword>
<dbReference type="Proteomes" id="UP000886883">
    <property type="component" value="Unassembled WGS sequence"/>
</dbReference>
<reference evidence="2" key="1">
    <citation type="journal article" date="2021" name="PeerJ">
        <title>Extensive microbial diversity within the chicken gut microbiome revealed by metagenomics and culture.</title>
        <authorList>
            <person name="Gilroy R."/>
            <person name="Ravi A."/>
            <person name="Getino M."/>
            <person name="Pursley I."/>
            <person name="Horton D.L."/>
            <person name="Alikhan N.F."/>
            <person name="Baker D."/>
            <person name="Gharbi K."/>
            <person name="Hall N."/>
            <person name="Watson M."/>
            <person name="Adriaenssens E.M."/>
            <person name="Foster-Nyarko E."/>
            <person name="Jarju S."/>
            <person name="Secka A."/>
            <person name="Antonio M."/>
            <person name="Oren A."/>
            <person name="Chaudhuri R.R."/>
            <person name="La Ragione R."/>
            <person name="Hildebrand F."/>
            <person name="Pallen M.J."/>
        </authorList>
    </citation>
    <scope>NUCLEOTIDE SEQUENCE</scope>
    <source>
        <strain evidence="2">USAMLcec3-2134</strain>
    </source>
</reference>
<accession>A0A9D2MR20</accession>
<protein>
    <recommendedName>
        <fullName evidence="4">Sodium pump decarboxylase gamma subunit</fullName>
    </recommendedName>
</protein>
<keyword evidence="1" id="KW-1133">Transmembrane helix</keyword>
<evidence type="ECO:0000256" key="1">
    <source>
        <dbReference type="SAM" id="Phobius"/>
    </source>
</evidence>
<feature type="transmembrane region" description="Helical" evidence="1">
    <location>
        <begin position="13"/>
        <end position="35"/>
    </location>
</feature>
<dbReference type="EMBL" id="DWXE01000026">
    <property type="protein sequence ID" value="HJB91307.1"/>
    <property type="molecule type" value="Genomic_DNA"/>
</dbReference>
<dbReference type="AlphaFoldDB" id="A0A9D2MR20"/>
<evidence type="ECO:0000313" key="2">
    <source>
        <dbReference type="EMBL" id="HJB91307.1"/>
    </source>
</evidence>
<organism evidence="2 3">
    <name type="scientific">Candidatus Eisenbergiella merdigallinarum</name>
    <dbReference type="NCBI Taxonomy" id="2838552"/>
    <lineage>
        <taxon>Bacteria</taxon>
        <taxon>Bacillati</taxon>
        <taxon>Bacillota</taxon>
        <taxon>Clostridia</taxon>
        <taxon>Lachnospirales</taxon>
        <taxon>Lachnospiraceae</taxon>
        <taxon>Eisenbergiella</taxon>
    </lineage>
</organism>